<feature type="domain" description="F-box" evidence="3">
    <location>
        <begin position="4"/>
        <end position="50"/>
    </location>
</feature>
<dbReference type="PROSITE" id="PS50181">
    <property type="entry name" value="FBOX"/>
    <property type="match status" value="1"/>
</dbReference>
<keyword evidence="2" id="KW-0677">Repeat</keyword>
<dbReference type="OrthoDB" id="7318948at2759"/>
<keyword evidence="4" id="KW-1185">Reference proteome</keyword>
<evidence type="ECO:0000256" key="1">
    <source>
        <dbReference type="ARBA" id="ARBA00022574"/>
    </source>
</evidence>
<name>A0A8B7YUV7_ACAPL</name>
<dbReference type="PANTHER" id="PTHR44436">
    <property type="entry name" value="F-BOX/WD REPEAT-CONTAINING PROTEIN 2"/>
    <property type="match status" value="1"/>
</dbReference>
<dbReference type="InterPro" id="IPR036322">
    <property type="entry name" value="WD40_repeat_dom_sf"/>
</dbReference>
<dbReference type="OMA" id="HEYERSE"/>
<dbReference type="SUPFAM" id="SSF50978">
    <property type="entry name" value="WD40 repeat-like"/>
    <property type="match status" value="1"/>
</dbReference>
<sequence>MFTTDFLSSLPNEITCAVLSYLSANELCQVSLCSKSCREKSNSDALWRRLLKNRGWEHYGTDLDLSKKTGFLKYEADDVIQEGYSANLMPTCKLKTAFIRASRLEANWQTGTFQKHCISLSGVDCRDGIWDSDGEFVVYAFNEGVSIWSLEKSDGGHDVGGQAGSNTEDSDYYKRKLLPHPGWIAQSCKVSKGVGLATEYENDCFVHTIRLFNCKSANWMMSYKEDDEAPTKKLRFDTKTLIGTSSCRPSELIVWNSFNGSSRHVLKGHVSEIKDLALSDTRAASAAESVRLWDVEQGVCLHVFLPSVGFTCCHIVGEHLLGGFRDTLLFWNMVSKKQLATITDFELRLMSVNNSIVACSDGCVRVWNNMGDLIKKHPTTGDKSEGIYELLVGGTRVVIQGRFKGLKVLNTGQSECKSPPVLFESGGLLQMLWMDDLKLVVCREHKCEVLHFW</sequence>
<gene>
    <name evidence="5" type="primary">LOC110982755</name>
</gene>
<dbReference type="InterPro" id="IPR015943">
    <property type="entry name" value="WD40/YVTN_repeat-like_dom_sf"/>
</dbReference>
<keyword evidence="1" id="KW-0853">WD repeat</keyword>
<reference evidence="5" key="1">
    <citation type="submission" date="2025-08" db="UniProtKB">
        <authorList>
            <consortium name="RefSeq"/>
        </authorList>
    </citation>
    <scope>IDENTIFICATION</scope>
</reference>
<evidence type="ECO:0000259" key="3">
    <source>
        <dbReference type="PROSITE" id="PS50181"/>
    </source>
</evidence>
<dbReference type="Gene3D" id="2.130.10.10">
    <property type="entry name" value="YVTN repeat-like/Quinoprotein amine dehydrogenase"/>
    <property type="match status" value="1"/>
</dbReference>
<accession>A0A8B7YUV7</accession>
<dbReference type="AlphaFoldDB" id="A0A8B7YUV7"/>
<evidence type="ECO:0000313" key="5">
    <source>
        <dbReference type="RefSeq" id="XP_022097083.1"/>
    </source>
</evidence>
<dbReference type="InterPro" id="IPR042627">
    <property type="entry name" value="FBXW2"/>
</dbReference>
<evidence type="ECO:0000313" key="4">
    <source>
        <dbReference type="Proteomes" id="UP000694845"/>
    </source>
</evidence>
<organism evidence="4 5">
    <name type="scientific">Acanthaster planci</name>
    <name type="common">Crown-of-thorns starfish</name>
    <dbReference type="NCBI Taxonomy" id="133434"/>
    <lineage>
        <taxon>Eukaryota</taxon>
        <taxon>Metazoa</taxon>
        <taxon>Echinodermata</taxon>
        <taxon>Eleutherozoa</taxon>
        <taxon>Asterozoa</taxon>
        <taxon>Asteroidea</taxon>
        <taxon>Valvatacea</taxon>
        <taxon>Valvatida</taxon>
        <taxon>Acanthasteridae</taxon>
        <taxon>Acanthaster</taxon>
    </lineage>
</organism>
<proteinExistence type="predicted"/>
<evidence type="ECO:0000256" key="2">
    <source>
        <dbReference type="ARBA" id="ARBA00022737"/>
    </source>
</evidence>
<dbReference type="InterPro" id="IPR001810">
    <property type="entry name" value="F-box_dom"/>
</dbReference>
<dbReference type="Pfam" id="PF12937">
    <property type="entry name" value="F-box-like"/>
    <property type="match status" value="1"/>
</dbReference>
<dbReference type="Gene3D" id="1.20.1280.50">
    <property type="match status" value="1"/>
</dbReference>
<protein>
    <submittedName>
        <fullName evidence="5">Probable E3 ubiquitin ligase complex SCF subunit sconB</fullName>
    </submittedName>
</protein>
<dbReference type="Proteomes" id="UP000694845">
    <property type="component" value="Unplaced"/>
</dbReference>
<dbReference type="InterPro" id="IPR036047">
    <property type="entry name" value="F-box-like_dom_sf"/>
</dbReference>
<dbReference type="SMART" id="SM00256">
    <property type="entry name" value="FBOX"/>
    <property type="match status" value="1"/>
</dbReference>
<dbReference type="SUPFAM" id="SSF81383">
    <property type="entry name" value="F-box domain"/>
    <property type="match status" value="1"/>
</dbReference>
<dbReference type="RefSeq" id="XP_022097083.1">
    <property type="nucleotide sequence ID" value="XM_022241391.1"/>
</dbReference>
<dbReference type="KEGG" id="aplc:110982755"/>
<dbReference type="GeneID" id="110982755"/>
<dbReference type="PANTHER" id="PTHR44436:SF1">
    <property type="entry name" value="F-BOX_WD REPEAT-CONTAINING PROTEIN 2"/>
    <property type="match status" value="1"/>
</dbReference>